<keyword evidence="3" id="KW-1185">Reference proteome</keyword>
<evidence type="ECO:0000313" key="3">
    <source>
        <dbReference type="Proteomes" id="UP000319769"/>
    </source>
</evidence>
<evidence type="ECO:0000313" key="2">
    <source>
        <dbReference type="EMBL" id="KAA9158222.1"/>
    </source>
</evidence>
<dbReference type="Proteomes" id="UP000319769">
    <property type="component" value="Unassembled WGS sequence"/>
</dbReference>
<organism evidence="2 3">
    <name type="scientific">Amycolatopsis acidicola</name>
    <dbReference type="NCBI Taxonomy" id="2596893"/>
    <lineage>
        <taxon>Bacteria</taxon>
        <taxon>Bacillati</taxon>
        <taxon>Actinomycetota</taxon>
        <taxon>Actinomycetes</taxon>
        <taxon>Pseudonocardiales</taxon>
        <taxon>Pseudonocardiaceae</taxon>
        <taxon>Amycolatopsis</taxon>
    </lineage>
</organism>
<proteinExistence type="predicted"/>
<name>A0A5N0UYY5_9PSEU</name>
<dbReference type="AlphaFoldDB" id="A0A5N0UYY5"/>
<dbReference type="OrthoDB" id="3629194at2"/>
<feature type="compositionally biased region" description="Low complexity" evidence="1">
    <location>
        <begin position="30"/>
        <end position="46"/>
    </location>
</feature>
<dbReference type="RefSeq" id="WP_144747746.1">
    <property type="nucleotide sequence ID" value="NZ_VMNW02000036.1"/>
</dbReference>
<evidence type="ECO:0000256" key="1">
    <source>
        <dbReference type="SAM" id="MobiDB-lite"/>
    </source>
</evidence>
<feature type="region of interest" description="Disordered" evidence="1">
    <location>
        <begin position="22"/>
        <end position="53"/>
    </location>
</feature>
<protein>
    <submittedName>
        <fullName evidence="2">Uncharacterized protein</fullName>
    </submittedName>
</protein>
<comment type="caution">
    <text evidence="2">The sequence shown here is derived from an EMBL/GenBank/DDBJ whole genome shotgun (WGS) entry which is preliminary data.</text>
</comment>
<accession>A0A5N0UYY5</accession>
<dbReference type="EMBL" id="VMNW02000036">
    <property type="protein sequence ID" value="KAA9158222.1"/>
    <property type="molecule type" value="Genomic_DNA"/>
</dbReference>
<reference evidence="2" key="1">
    <citation type="submission" date="2019-09" db="EMBL/GenBank/DDBJ databases">
        <authorList>
            <person name="Teo W.F.A."/>
            <person name="Duangmal K."/>
        </authorList>
    </citation>
    <scope>NUCLEOTIDE SEQUENCE [LARGE SCALE GENOMIC DNA]</scope>
    <source>
        <strain evidence="2">K81G1</strain>
    </source>
</reference>
<sequence>MLAATGIALVTVTACGQQPQSVPAAGGGATSAPPSSSAAPTKPGSSQSFPTGLLVVPPGQLDASALPADYPHEVYVTADGKTVYLRAEEGGCGKATVEVREETSSQVALNLIETKSNIKGQMCTMDIRYPVVSVPLSAPLGERKLVLSSEKRGG</sequence>
<gene>
    <name evidence="2" type="ORF">FPZ12_023040</name>
</gene>